<dbReference type="PANTHER" id="PTHR11306">
    <property type="entry name" value="NIEMANN PICK TYPE C2 PROTEIN NPC2-RELATED"/>
    <property type="match status" value="1"/>
</dbReference>
<feature type="chain" id="PRO_5022976160" description="MD-2-related lipid-recognition domain-containing protein" evidence="2">
    <location>
        <begin position="28"/>
        <end position="156"/>
    </location>
</feature>
<keyword evidence="5" id="KW-1185">Reference proteome</keyword>
<accession>A0A5C7IWN4</accession>
<sequence length="156" mass="17084">MAQVMTLFNLNLLFIFSFFLLFSSIEARGIKYCDKKGDYPVKVQEVEISPDPVVSGNPATFNISASTVQALSGGKVVIDVSYFGVHVHKETHDLCEETSCPISSGNFVLSHTQTLPAITPPGSYTLKMTMTDKNKQKLTCITFNFKIGIGSLVSDH</sequence>
<dbReference type="SMART" id="SM00737">
    <property type="entry name" value="ML"/>
    <property type="match status" value="1"/>
</dbReference>
<gene>
    <name evidence="4" type="ORF">EZV62_002087</name>
</gene>
<evidence type="ECO:0000256" key="2">
    <source>
        <dbReference type="SAM" id="SignalP"/>
    </source>
</evidence>
<organism evidence="4 5">
    <name type="scientific">Acer yangbiense</name>
    <dbReference type="NCBI Taxonomy" id="1000413"/>
    <lineage>
        <taxon>Eukaryota</taxon>
        <taxon>Viridiplantae</taxon>
        <taxon>Streptophyta</taxon>
        <taxon>Embryophyta</taxon>
        <taxon>Tracheophyta</taxon>
        <taxon>Spermatophyta</taxon>
        <taxon>Magnoliopsida</taxon>
        <taxon>eudicotyledons</taxon>
        <taxon>Gunneridae</taxon>
        <taxon>Pentapetalae</taxon>
        <taxon>rosids</taxon>
        <taxon>malvids</taxon>
        <taxon>Sapindales</taxon>
        <taxon>Sapindaceae</taxon>
        <taxon>Hippocastanoideae</taxon>
        <taxon>Acereae</taxon>
        <taxon>Acer</taxon>
    </lineage>
</organism>
<evidence type="ECO:0000259" key="3">
    <source>
        <dbReference type="SMART" id="SM00737"/>
    </source>
</evidence>
<evidence type="ECO:0000313" key="4">
    <source>
        <dbReference type="EMBL" id="TXG73508.1"/>
    </source>
</evidence>
<evidence type="ECO:0000313" key="5">
    <source>
        <dbReference type="Proteomes" id="UP000323000"/>
    </source>
</evidence>
<dbReference type="InterPro" id="IPR033917">
    <property type="entry name" value="ML_PG-PI_TP"/>
</dbReference>
<feature type="signal peptide" evidence="2">
    <location>
        <begin position="1"/>
        <end position="27"/>
    </location>
</feature>
<dbReference type="Proteomes" id="UP000323000">
    <property type="component" value="Chromosome 1"/>
</dbReference>
<dbReference type="PANTHER" id="PTHR11306:SF64">
    <property type="entry name" value="LEGUMINOSIN GROUP578 SECRETED PEPTIDE"/>
    <property type="match status" value="1"/>
</dbReference>
<dbReference type="Pfam" id="PF02221">
    <property type="entry name" value="E1_DerP2_DerF2"/>
    <property type="match status" value="1"/>
</dbReference>
<reference evidence="5" key="1">
    <citation type="journal article" date="2019" name="Gigascience">
        <title>De novo genome assembly of the endangered Acer yangbiense, a plant species with extremely small populations endemic to Yunnan Province, China.</title>
        <authorList>
            <person name="Yang J."/>
            <person name="Wariss H.M."/>
            <person name="Tao L."/>
            <person name="Zhang R."/>
            <person name="Yun Q."/>
            <person name="Hollingsworth P."/>
            <person name="Dao Z."/>
            <person name="Luo G."/>
            <person name="Guo H."/>
            <person name="Ma Y."/>
            <person name="Sun W."/>
        </authorList>
    </citation>
    <scope>NUCLEOTIDE SEQUENCE [LARGE SCALE GENOMIC DNA]</scope>
    <source>
        <strain evidence="5">cv. Malutang</strain>
    </source>
</reference>
<dbReference type="EMBL" id="VAHF01000001">
    <property type="protein sequence ID" value="TXG73508.1"/>
    <property type="molecule type" value="Genomic_DNA"/>
</dbReference>
<protein>
    <recommendedName>
        <fullName evidence="3">MD-2-related lipid-recognition domain-containing protein</fullName>
    </recommendedName>
</protein>
<proteinExistence type="predicted"/>
<dbReference type="FunFam" id="2.60.40.770:FF:000002">
    <property type="entry name" value="putative phosphatidylglycerol/phosphatidylinositol transfer protein DDB_G0282179"/>
    <property type="match status" value="1"/>
</dbReference>
<dbReference type="SUPFAM" id="SSF81296">
    <property type="entry name" value="E set domains"/>
    <property type="match status" value="1"/>
</dbReference>
<dbReference type="CDD" id="cd00917">
    <property type="entry name" value="PG-PI_TP"/>
    <property type="match status" value="1"/>
</dbReference>
<dbReference type="OrthoDB" id="6409159at2759"/>
<dbReference type="Gene3D" id="2.60.40.770">
    <property type="match status" value="1"/>
</dbReference>
<dbReference type="InterPro" id="IPR003172">
    <property type="entry name" value="ML_dom"/>
</dbReference>
<name>A0A5C7IWN4_9ROSI</name>
<dbReference type="AlphaFoldDB" id="A0A5C7IWN4"/>
<evidence type="ECO:0000256" key="1">
    <source>
        <dbReference type="ARBA" id="ARBA00022729"/>
    </source>
</evidence>
<feature type="domain" description="MD-2-related lipid-recognition" evidence="3">
    <location>
        <begin position="30"/>
        <end position="145"/>
    </location>
</feature>
<dbReference type="InterPro" id="IPR014756">
    <property type="entry name" value="Ig_E-set"/>
</dbReference>
<dbReference type="InterPro" id="IPR039670">
    <property type="entry name" value="NPC2-like"/>
</dbReference>
<comment type="caution">
    <text evidence="4">The sequence shown here is derived from an EMBL/GenBank/DDBJ whole genome shotgun (WGS) entry which is preliminary data.</text>
</comment>
<dbReference type="GO" id="GO:0032934">
    <property type="term" value="F:sterol binding"/>
    <property type="evidence" value="ECO:0007669"/>
    <property type="project" value="InterPro"/>
</dbReference>
<dbReference type="GO" id="GO:0032366">
    <property type="term" value="P:intracellular sterol transport"/>
    <property type="evidence" value="ECO:0007669"/>
    <property type="project" value="InterPro"/>
</dbReference>
<keyword evidence="1 2" id="KW-0732">Signal</keyword>